<dbReference type="SUPFAM" id="SSF47240">
    <property type="entry name" value="Ferritin-like"/>
    <property type="match status" value="1"/>
</dbReference>
<keyword evidence="5" id="KW-0560">Oxidoreductase</keyword>
<proteinExistence type="inferred from homology"/>
<comment type="similarity">
    <text evidence="2">Belongs to the ribonucleoside diphosphate reductase small chain family.</text>
</comment>
<dbReference type="GO" id="GO:0046872">
    <property type="term" value="F:metal ion binding"/>
    <property type="evidence" value="ECO:0007669"/>
    <property type="project" value="UniProtKB-KW"/>
</dbReference>
<evidence type="ECO:0000313" key="8">
    <source>
        <dbReference type="Proteomes" id="UP000221216"/>
    </source>
</evidence>
<dbReference type="CDD" id="cd01049">
    <property type="entry name" value="RNRR2"/>
    <property type="match status" value="1"/>
</dbReference>
<dbReference type="Pfam" id="PF00268">
    <property type="entry name" value="Ribonuc_red_sm"/>
    <property type="match status" value="1"/>
</dbReference>
<dbReference type="GO" id="GO:0004748">
    <property type="term" value="F:ribonucleoside-diphosphate reductase activity, thioredoxin disulfide as acceptor"/>
    <property type="evidence" value="ECO:0007669"/>
    <property type="project" value="UniProtKB-EC"/>
</dbReference>
<dbReference type="PANTHER" id="PTHR23409:SF18">
    <property type="entry name" value="RIBONUCLEOSIDE-DIPHOSPHATE REDUCTASE SUBUNIT M2"/>
    <property type="match status" value="1"/>
</dbReference>
<keyword evidence="4" id="KW-0479">Metal-binding</keyword>
<keyword evidence="8" id="KW-1185">Reference proteome</keyword>
<reference evidence="7 8" key="1">
    <citation type="submission" date="2017-03" db="EMBL/GenBank/DDBJ databases">
        <title>Isolation of lytic bacteriophages infecting Shewanella putrefaciens and Shewanella baltica for biocontrol of fish and shrimp spoilage during chilled storage.</title>
        <authorList>
            <person name="Yang Z."/>
            <person name="Tao X."/>
            <person name="Gao L."/>
            <person name="Rao S."/>
        </authorList>
    </citation>
    <scope>NUCLEOTIDE SEQUENCE [LARGE SCALE GENOMIC DNA]</scope>
</reference>
<evidence type="ECO:0000256" key="2">
    <source>
        <dbReference type="ARBA" id="ARBA00009303"/>
    </source>
</evidence>
<dbReference type="UniPathway" id="UPA00326"/>
<accession>A0A1W6JTH3</accession>
<dbReference type="Gene3D" id="1.10.620.20">
    <property type="entry name" value="Ribonucleotide Reductase, subunit A"/>
    <property type="match status" value="1"/>
</dbReference>
<sequence length="350" mass="39515">MSLFNTENQGHINGYAKLFLGEPLGLSDNVNVQYPELERLYQQQASQFWNEFEVDITQDRMDIHTEPAEVVDLMTKTISWQYLMDTVAARSVSQLLLPHCTNPEMEHLINIWAFFETIHARTYAHIVKQTFDNPVEVLTATYANHELIARSRAVIEEFESFQKKGQNVTEEDIIVVLAALFGLEEIGFLPSFAVTFGVATYRRKFMGVAGLVKLICRDEVLHTQFGAAIQKINHVTMADAMKAALPRIQAVLDAIVAQELHFSEYLFSEGREVLGLNADLLKQYVRYMAAPVYTVFGLTADFEVPATNPLPYMEDWIDGKRIQTAPQDLQNSAYQVGAIVDDTAGLDLDL</sequence>
<evidence type="ECO:0000256" key="1">
    <source>
        <dbReference type="ARBA" id="ARBA00001962"/>
    </source>
</evidence>
<evidence type="ECO:0000256" key="6">
    <source>
        <dbReference type="ARBA" id="ARBA00023004"/>
    </source>
</evidence>
<organism evidence="7 8">
    <name type="scientific">Shewanella phage SppYZU05</name>
    <dbReference type="NCBI Taxonomy" id="1970795"/>
    <lineage>
        <taxon>Viruses</taxon>
        <taxon>Duplodnaviria</taxon>
        <taxon>Heunggongvirae</taxon>
        <taxon>Uroviricota</taxon>
        <taxon>Caudoviricetes</taxon>
        <taxon>Chaseviridae</taxon>
        <taxon>Nefertitivirinae</taxon>
        <taxon>Yushanvirus</taxon>
        <taxon>Yushanvirus SppYZU05</taxon>
    </lineage>
</organism>
<evidence type="ECO:0000256" key="4">
    <source>
        <dbReference type="ARBA" id="ARBA00022723"/>
    </source>
</evidence>
<evidence type="ECO:0000256" key="5">
    <source>
        <dbReference type="ARBA" id="ARBA00023002"/>
    </source>
</evidence>
<dbReference type="Proteomes" id="UP000221216">
    <property type="component" value="Segment"/>
</dbReference>
<dbReference type="GO" id="GO:0009263">
    <property type="term" value="P:deoxyribonucleotide biosynthetic process"/>
    <property type="evidence" value="ECO:0007669"/>
    <property type="project" value="InterPro"/>
</dbReference>
<name>A0A1W6JTH3_9CAUD</name>
<evidence type="ECO:0000313" key="7">
    <source>
        <dbReference type="EMBL" id="ARM70550.1"/>
    </source>
</evidence>
<keyword evidence="6" id="KW-0408">Iron</keyword>
<gene>
    <name evidence="7" type="ORF">SppYZU05_24</name>
</gene>
<dbReference type="InterPro" id="IPR000358">
    <property type="entry name" value="RNR_small_fam"/>
</dbReference>
<dbReference type="EMBL" id="KY709296">
    <property type="protein sequence ID" value="ARM70550.1"/>
    <property type="molecule type" value="Genomic_DNA"/>
</dbReference>
<comment type="cofactor">
    <cofactor evidence="1">
        <name>Fe cation</name>
        <dbReference type="ChEBI" id="CHEBI:24875"/>
    </cofactor>
</comment>
<protein>
    <recommendedName>
        <fullName evidence="3">ribonucleoside-diphosphate reductase</fullName>
        <ecNumber evidence="3">1.17.4.1</ecNumber>
    </recommendedName>
</protein>
<evidence type="ECO:0000256" key="3">
    <source>
        <dbReference type="ARBA" id="ARBA00012274"/>
    </source>
</evidence>
<dbReference type="InterPro" id="IPR009078">
    <property type="entry name" value="Ferritin-like_SF"/>
</dbReference>
<dbReference type="InterPro" id="IPR033909">
    <property type="entry name" value="RNR_small"/>
</dbReference>
<dbReference type="InterPro" id="IPR012348">
    <property type="entry name" value="RNR-like"/>
</dbReference>
<dbReference type="PANTHER" id="PTHR23409">
    <property type="entry name" value="RIBONUCLEOSIDE-DIPHOSPHATE REDUCTASE SMALL CHAIN"/>
    <property type="match status" value="1"/>
</dbReference>
<dbReference type="EC" id="1.17.4.1" evidence="3"/>